<reference evidence="3" key="1">
    <citation type="submission" date="2016-10" db="EMBL/GenBank/DDBJ databases">
        <authorList>
            <person name="Varghese N."/>
            <person name="Submissions S."/>
        </authorList>
    </citation>
    <scope>NUCLEOTIDE SEQUENCE [LARGE SCALE GENOMIC DNA]</scope>
    <source>
        <strain evidence="3">DSM 22376</strain>
    </source>
</reference>
<gene>
    <name evidence="2" type="ORF">SAMN05443667_1321</name>
</gene>
<dbReference type="Proteomes" id="UP000198951">
    <property type="component" value="Unassembled WGS sequence"/>
</dbReference>
<protein>
    <submittedName>
        <fullName evidence="2">Uncharacterized protein</fullName>
    </submittedName>
</protein>
<keyword evidence="3" id="KW-1185">Reference proteome</keyword>
<proteinExistence type="predicted"/>
<dbReference type="EMBL" id="FNRD01000032">
    <property type="protein sequence ID" value="SEB07734.1"/>
    <property type="molecule type" value="Genomic_DNA"/>
</dbReference>
<organism evidence="2 3">
    <name type="scientific">Flavobacterium gillisiae</name>
    <dbReference type="NCBI Taxonomy" id="150146"/>
    <lineage>
        <taxon>Bacteria</taxon>
        <taxon>Pseudomonadati</taxon>
        <taxon>Bacteroidota</taxon>
        <taxon>Flavobacteriia</taxon>
        <taxon>Flavobacteriales</taxon>
        <taxon>Flavobacteriaceae</taxon>
        <taxon>Flavobacterium</taxon>
    </lineage>
</organism>
<accession>A0A1H4GDV8</accession>
<dbReference type="AlphaFoldDB" id="A0A1H4GDV8"/>
<evidence type="ECO:0000313" key="3">
    <source>
        <dbReference type="Proteomes" id="UP000198951"/>
    </source>
</evidence>
<keyword evidence="1" id="KW-1133">Transmembrane helix</keyword>
<keyword evidence="1" id="KW-0472">Membrane</keyword>
<evidence type="ECO:0000313" key="2">
    <source>
        <dbReference type="EMBL" id="SEB07734.1"/>
    </source>
</evidence>
<feature type="transmembrane region" description="Helical" evidence="1">
    <location>
        <begin position="45"/>
        <end position="68"/>
    </location>
</feature>
<name>A0A1H4GDV8_9FLAO</name>
<evidence type="ECO:0000256" key="1">
    <source>
        <dbReference type="SAM" id="Phobius"/>
    </source>
</evidence>
<keyword evidence="1" id="KW-0812">Transmembrane</keyword>
<sequence length="69" mass="7543">MLKTIALAPIAVETLLSQSRNIGIDSVDCNESREIAPKKKEVTPLYIGIASFFITGNAQMIFMFLVAVL</sequence>